<organism evidence="7 8">
    <name type="scientific">Capillibacterium thermochitinicola</name>
    <dbReference type="NCBI Taxonomy" id="2699427"/>
    <lineage>
        <taxon>Bacteria</taxon>
        <taxon>Bacillati</taxon>
        <taxon>Bacillota</taxon>
        <taxon>Capillibacterium</taxon>
    </lineage>
</organism>
<dbReference type="PANTHER" id="PTHR12608">
    <property type="entry name" value="TRANSMEMBRANE PROTEIN HTP-1 RELATED"/>
    <property type="match status" value="1"/>
</dbReference>
<sequence>MDWKVFFFSLCTIFFAELGDKTQLAVFSLVSQSRAPWAVFLGASLGLALVTLIGVLFGGVLTKYIPPLYMRLGAAFLFIGIGVYTLWKTWLEIA</sequence>
<keyword evidence="3 6" id="KW-0812">Transmembrane</keyword>
<evidence type="ECO:0000256" key="3">
    <source>
        <dbReference type="ARBA" id="ARBA00022692"/>
    </source>
</evidence>
<keyword evidence="4 6" id="KW-1133">Transmembrane helix</keyword>
<gene>
    <name evidence="7" type="ORF">G5B42_07670</name>
</gene>
<evidence type="ECO:0000256" key="1">
    <source>
        <dbReference type="ARBA" id="ARBA00004141"/>
    </source>
</evidence>
<dbReference type="EMBL" id="JAAKDE010000014">
    <property type="protein sequence ID" value="MBA2133417.1"/>
    <property type="molecule type" value="Genomic_DNA"/>
</dbReference>
<reference evidence="7" key="1">
    <citation type="submission" date="2020-06" db="EMBL/GenBank/DDBJ databases">
        <title>Novel chitinolytic bacterium.</title>
        <authorList>
            <person name="Ungkulpasvich U."/>
            <person name="Kosugi A."/>
            <person name="Uke A."/>
        </authorList>
    </citation>
    <scope>NUCLEOTIDE SEQUENCE</scope>
    <source>
        <strain evidence="7">UUS1-1</strain>
    </source>
</reference>
<dbReference type="AlphaFoldDB" id="A0A8J6I369"/>
<evidence type="ECO:0000256" key="5">
    <source>
        <dbReference type="ARBA" id="ARBA00023136"/>
    </source>
</evidence>
<evidence type="ECO:0000256" key="4">
    <source>
        <dbReference type="ARBA" id="ARBA00022989"/>
    </source>
</evidence>
<dbReference type="RefSeq" id="WP_181339883.1">
    <property type="nucleotide sequence ID" value="NZ_JAAKDE010000014.1"/>
</dbReference>
<dbReference type="InterPro" id="IPR001727">
    <property type="entry name" value="GDT1-like"/>
</dbReference>
<keyword evidence="8" id="KW-1185">Reference proteome</keyword>
<dbReference type="GO" id="GO:0046873">
    <property type="term" value="F:metal ion transmembrane transporter activity"/>
    <property type="evidence" value="ECO:0007669"/>
    <property type="project" value="InterPro"/>
</dbReference>
<dbReference type="PANTHER" id="PTHR12608:SF1">
    <property type="entry name" value="TRANSMEMBRANE PROTEIN 165"/>
    <property type="match status" value="1"/>
</dbReference>
<comment type="caution">
    <text evidence="7">The sequence shown here is derived from an EMBL/GenBank/DDBJ whole genome shotgun (WGS) entry which is preliminary data.</text>
</comment>
<evidence type="ECO:0000313" key="7">
    <source>
        <dbReference type="EMBL" id="MBA2133417.1"/>
    </source>
</evidence>
<evidence type="ECO:0000313" key="8">
    <source>
        <dbReference type="Proteomes" id="UP000657177"/>
    </source>
</evidence>
<protein>
    <recommendedName>
        <fullName evidence="6">GDT1 family protein</fullName>
    </recommendedName>
</protein>
<feature type="transmembrane region" description="Helical" evidence="6">
    <location>
        <begin position="35"/>
        <end position="61"/>
    </location>
</feature>
<accession>A0A8J6I369</accession>
<feature type="transmembrane region" description="Helical" evidence="6">
    <location>
        <begin position="68"/>
        <end position="87"/>
    </location>
</feature>
<keyword evidence="5 6" id="KW-0472">Membrane</keyword>
<name>A0A8J6I369_9FIRM</name>
<dbReference type="Proteomes" id="UP000657177">
    <property type="component" value="Unassembled WGS sequence"/>
</dbReference>
<comment type="similarity">
    <text evidence="2 6">Belongs to the GDT1 family.</text>
</comment>
<evidence type="ECO:0000256" key="2">
    <source>
        <dbReference type="ARBA" id="ARBA00009190"/>
    </source>
</evidence>
<comment type="subcellular location">
    <subcellularLocation>
        <location evidence="1 6">Membrane</location>
        <topology evidence="1 6">Multi-pass membrane protein</topology>
    </subcellularLocation>
</comment>
<dbReference type="Pfam" id="PF01169">
    <property type="entry name" value="GDT1"/>
    <property type="match status" value="1"/>
</dbReference>
<dbReference type="GO" id="GO:0016020">
    <property type="term" value="C:membrane"/>
    <property type="evidence" value="ECO:0007669"/>
    <property type="project" value="UniProtKB-SubCell"/>
</dbReference>
<comment type="caution">
    <text evidence="6">Lacks conserved residue(s) required for the propagation of feature annotation.</text>
</comment>
<evidence type="ECO:0000256" key="6">
    <source>
        <dbReference type="RuleBase" id="RU365102"/>
    </source>
</evidence>
<proteinExistence type="inferred from homology"/>